<dbReference type="Proteomes" id="UP000199074">
    <property type="component" value="Unassembled WGS sequence"/>
</dbReference>
<evidence type="ECO:0000259" key="2">
    <source>
        <dbReference type="Pfam" id="PF07811"/>
    </source>
</evidence>
<evidence type="ECO:0000313" key="4">
    <source>
        <dbReference type="Proteomes" id="UP000199074"/>
    </source>
</evidence>
<organism evidence="3 4">
    <name type="scientific">Devosia crocina</name>
    <dbReference type="NCBI Taxonomy" id="429728"/>
    <lineage>
        <taxon>Bacteria</taxon>
        <taxon>Pseudomonadati</taxon>
        <taxon>Pseudomonadota</taxon>
        <taxon>Alphaproteobacteria</taxon>
        <taxon>Hyphomicrobiales</taxon>
        <taxon>Devosiaceae</taxon>
        <taxon>Devosia</taxon>
    </lineage>
</organism>
<keyword evidence="1" id="KW-0472">Membrane</keyword>
<accession>A0A1I7NSD9</accession>
<dbReference type="STRING" id="429728.SAMN05216456_2970"/>
<dbReference type="OrthoDB" id="7349713at2"/>
<gene>
    <name evidence="3" type="ORF">SAMN05216456_2970</name>
</gene>
<keyword evidence="1" id="KW-1133">Transmembrane helix</keyword>
<dbReference type="Pfam" id="PF07811">
    <property type="entry name" value="TadE"/>
    <property type="match status" value="1"/>
</dbReference>
<proteinExistence type="predicted"/>
<keyword evidence="1" id="KW-0812">Transmembrane</keyword>
<dbReference type="AlphaFoldDB" id="A0A1I7NSD9"/>
<feature type="transmembrane region" description="Helical" evidence="1">
    <location>
        <begin position="21"/>
        <end position="45"/>
    </location>
</feature>
<name>A0A1I7NSD9_9HYPH</name>
<feature type="domain" description="TadE-like" evidence="2">
    <location>
        <begin position="18"/>
        <end position="58"/>
    </location>
</feature>
<dbReference type="EMBL" id="FPCK01000003">
    <property type="protein sequence ID" value="SFV37530.1"/>
    <property type="molecule type" value="Genomic_DNA"/>
</dbReference>
<dbReference type="RefSeq" id="WP_092425862.1">
    <property type="nucleotide sequence ID" value="NZ_FPCK01000003.1"/>
</dbReference>
<evidence type="ECO:0000313" key="3">
    <source>
        <dbReference type="EMBL" id="SFV37530.1"/>
    </source>
</evidence>
<dbReference type="InterPro" id="IPR012495">
    <property type="entry name" value="TadE-like_dom"/>
</dbReference>
<protein>
    <submittedName>
        <fullName evidence="3">TadE-like protein</fullName>
    </submittedName>
</protein>
<reference evidence="3 4" key="1">
    <citation type="submission" date="2016-10" db="EMBL/GenBank/DDBJ databases">
        <authorList>
            <person name="de Groot N.N."/>
        </authorList>
    </citation>
    <scope>NUCLEOTIDE SEQUENCE [LARGE SCALE GENOMIC DNA]</scope>
    <source>
        <strain evidence="3 4">IPL20</strain>
    </source>
</reference>
<keyword evidence="4" id="KW-1185">Reference proteome</keyword>
<sequence>MNHISGKRTGRFVRDERGVSALEFALVAPIIFALLAVVVDFGMLVQTRANMETALSSAMSFGLARGQDVDAAEAAGYAASLADIASTQLGEDTALNVTLNRSFITTRGRGSAGQTGSANAVSLCYCPERKPSGIDWGTSRICTAPCPNGGHAGLFLAIKAARPYRPLFLDYGLVSDGQIVIETLAGLR</sequence>
<evidence type="ECO:0000256" key="1">
    <source>
        <dbReference type="SAM" id="Phobius"/>
    </source>
</evidence>